<feature type="compositionally biased region" description="Polar residues" evidence="2">
    <location>
        <begin position="633"/>
        <end position="649"/>
    </location>
</feature>
<evidence type="ECO:0000256" key="1">
    <source>
        <dbReference type="SAM" id="Coils"/>
    </source>
</evidence>
<feature type="compositionally biased region" description="Basic and acidic residues" evidence="2">
    <location>
        <begin position="759"/>
        <end position="769"/>
    </location>
</feature>
<dbReference type="Pfam" id="PF15818">
    <property type="entry name" value="CCDC73"/>
    <property type="match status" value="1"/>
</dbReference>
<evidence type="ECO:0000313" key="3">
    <source>
        <dbReference type="EMBL" id="KAK7891980.1"/>
    </source>
</evidence>
<dbReference type="PANTHER" id="PTHR28660:SF1">
    <property type="entry name" value="COILED-COIL DOMAIN-CONTAINING PROTEIN 73"/>
    <property type="match status" value="1"/>
</dbReference>
<feature type="compositionally biased region" description="Polar residues" evidence="2">
    <location>
        <begin position="797"/>
        <end position="813"/>
    </location>
</feature>
<feature type="compositionally biased region" description="Polar residues" evidence="2">
    <location>
        <begin position="674"/>
        <end position="689"/>
    </location>
</feature>
<reference evidence="4" key="1">
    <citation type="submission" date="2024-04" db="EMBL/GenBank/DDBJ databases">
        <title>Salinicola lusitanus LLJ914,a marine bacterium isolated from the Okinawa Trough.</title>
        <authorList>
            <person name="Li J."/>
        </authorList>
    </citation>
    <scope>NUCLEOTIDE SEQUENCE [LARGE SCALE GENOMIC DNA]</scope>
</reference>
<feature type="compositionally biased region" description="Polar residues" evidence="2">
    <location>
        <begin position="572"/>
        <end position="585"/>
    </location>
</feature>
<evidence type="ECO:0000313" key="4">
    <source>
        <dbReference type="Proteomes" id="UP001460270"/>
    </source>
</evidence>
<feature type="coiled-coil region" evidence="1">
    <location>
        <begin position="220"/>
        <end position="247"/>
    </location>
</feature>
<feature type="compositionally biased region" description="Basic and acidic residues" evidence="2">
    <location>
        <begin position="814"/>
        <end position="840"/>
    </location>
</feature>
<dbReference type="AlphaFoldDB" id="A0AAW0NA36"/>
<evidence type="ECO:0000256" key="2">
    <source>
        <dbReference type="SAM" id="MobiDB-lite"/>
    </source>
</evidence>
<feature type="compositionally biased region" description="Polar residues" evidence="2">
    <location>
        <begin position="944"/>
        <end position="969"/>
    </location>
</feature>
<dbReference type="InterPro" id="IPR031650">
    <property type="entry name" value="CCDC73"/>
</dbReference>
<gene>
    <name evidence="3" type="ORF">WMY93_023943</name>
</gene>
<feature type="region of interest" description="Disordered" evidence="2">
    <location>
        <begin position="746"/>
        <end position="769"/>
    </location>
</feature>
<proteinExistence type="predicted"/>
<dbReference type="PANTHER" id="PTHR28660">
    <property type="entry name" value="COILED-COIL DOMAIN-CONTAINING PROTEIN 73"/>
    <property type="match status" value="1"/>
</dbReference>
<feature type="coiled-coil region" evidence="1">
    <location>
        <begin position="65"/>
        <end position="163"/>
    </location>
</feature>
<organism evidence="3 4">
    <name type="scientific">Mugilogobius chulae</name>
    <name type="common">yellowstripe goby</name>
    <dbReference type="NCBI Taxonomy" id="88201"/>
    <lineage>
        <taxon>Eukaryota</taxon>
        <taxon>Metazoa</taxon>
        <taxon>Chordata</taxon>
        <taxon>Craniata</taxon>
        <taxon>Vertebrata</taxon>
        <taxon>Euteleostomi</taxon>
        <taxon>Actinopterygii</taxon>
        <taxon>Neopterygii</taxon>
        <taxon>Teleostei</taxon>
        <taxon>Neoteleostei</taxon>
        <taxon>Acanthomorphata</taxon>
        <taxon>Gobiaria</taxon>
        <taxon>Gobiiformes</taxon>
        <taxon>Gobioidei</taxon>
        <taxon>Gobiidae</taxon>
        <taxon>Gobionellinae</taxon>
        <taxon>Mugilogobius</taxon>
    </lineage>
</organism>
<feature type="region of interest" description="Disordered" evidence="2">
    <location>
        <begin position="539"/>
        <end position="588"/>
    </location>
</feature>
<evidence type="ECO:0008006" key="5">
    <source>
        <dbReference type="Google" id="ProtNLM"/>
    </source>
</evidence>
<feature type="coiled-coil region" evidence="1">
    <location>
        <begin position="279"/>
        <end position="422"/>
    </location>
</feature>
<name>A0AAW0NA36_9GOBI</name>
<comment type="caution">
    <text evidence="3">The sequence shown here is derived from an EMBL/GenBank/DDBJ whole genome shotgun (WGS) entry which is preliminary data.</text>
</comment>
<keyword evidence="4" id="KW-1185">Reference proteome</keyword>
<dbReference type="Proteomes" id="UP001460270">
    <property type="component" value="Unassembled WGS sequence"/>
</dbReference>
<protein>
    <recommendedName>
        <fullName evidence="5">Coiled-coil domain-containing protein 73</fullName>
    </recommendedName>
</protein>
<feature type="compositionally biased region" description="Basic and acidic residues" evidence="2">
    <location>
        <begin position="606"/>
        <end position="632"/>
    </location>
</feature>
<dbReference type="EMBL" id="JBBPFD010000017">
    <property type="protein sequence ID" value="KAK7891980.1"/>
    <property type="molecule type" value="Genomic_DNA"/>
</dbReference>
<feature type="region of interest" description="Disordered" evidence="2">
    <location>
        <begin position="944"/>
        <end position="973"/>
    </location>
</feature>
<keyword evidence="1" id="KW-0175">Coiled coil</keyword>
<sequence length="1136" mass="128056">MDVCEDELPYHSRFISAAGPECGQGLSLPDPCLSQHDGNILLQLLDFKAHLLEVVEELHIRRDAEERFEEQISKFVLEKQELEWEKESLQRQIESDKNMFAETCSKANKQFQTKIRAVEEEKSRYQASAEQKDKDIHNLKEELKSLQLTKYNLEKKSSELEQKLALQSRSKDTCLNQLSDVEKRFIALTRQCSMVKQAHGKLEQNVDETMKLNRKLTSTNEKQEVTIVSLNKEVEELRNKLVKTKMSSVNPDKKTENSSIKEQRFNQLQQKLNMECELNKKFKDENNSLQAEKREALTSLQLAHQLLSKQTQTLSRLELDLEAQRKQYQSLEQDHKEMQVKEKTMEENIKQLMEEYTVSKSSWGKEKAAFLNQIKQGEQELTTIKEAYKELHQNHTELSSKAEEQTQEIKGLRIKVKDLELRLIPSNSTEGSRENMSFTEGQVVCNEEDMSEIVVTSKINSPNHLCNSDNRPTATVAREISVEQTKSCTINNASADAMSNALESCEGQINSLAILSKELHFANKSVNINIEKLFQEDDSAVNTASTVTEEDGHVQENYKENKEEKTEDSPTEEQAQKTNGVSELSVTVEDDKDAALSFITMNVEKEHAKDEKCASEETERQENQLHVTEDARNNTQVNDSKSPSQSTMNEIVEKALHSQEKTRQDVLPSDKTESQVCASINDGQNTSPLVESPPCSVCHDLEENTETASKECTTADLSKTLNKSSLCQSQSDAAQLDSVSVQETFKTQTQMVSPPDTLGHTKDTVDRSAKECSPVTEIVKDVTLVSQKEISEEKNNLTRSVTEASQMSNNLTNDCEKKSAKEPMDISDKSNLKCKQSDGDKTSTDYVDSWNEFGTSQNLSKTSTKSQMSGANLIAKEAKIIDEFVVPIKTTYKPLFEWGSAQKRAQSDMSAHSILFTNSQMSQSNTSNYIGNSSNTFSNFHRSKVSANQSEDISRQSGRLSEKPTGTQEQQHKRSVQEHVQSMHQCTKNGADDAWVPLLSHSLSLIPLCARSLHHLSPVHGTSTTAALWFTSVSLCCPFVTITTNCPSESNGNQDSRVSVSDASSLVSTSSAPVLRPQNRSLFQDATGGTEFREWGPICSQDTEEEQSSFREQISKIEQFLNMDRLRLPKRRKIEN</sequence>
<feature type="compositionally biased region" description="Basic and acidic residues" evidence="2">
    <location>
        <begin position="651"/>
        <end position="673"/>
    </location>
</feature>
<feature type="compositionally biased region" description="Basic and acidic residues" evidence="2">
    <location>
        <begin position="550"/>
        <end position="568"/>
    </location>
</feature>
<feature type="region of interest" description="Disordered" evidence="2">
    <location>
        <begin position="792"/>
        <end position="840"/>
    </location>
</feature>
<feature type="region of interest" description="Disordered" evidence="2">
    <location>
        <begin position="606"/>
        <end position="691"/>
    </location>
</feature>
<accession>A0AAW0NA36</accession>